<dbReference type="GO" id="GO:0030170">
    <property type="term" value="F:pyridoxal phosphate binding"/>
    <property type="evidence" value="ECO:0007669"/>
    <property type="project" value="InterPro"/>
</dbReference>
<sequence>MTEDDLRALSWGVADHVGEAGAPLGERFRGLAADVANASSLGLYQYFRTHQAAVTSLAAVRDQAGRATTGLNGASQDYLGLAGDPRVTEAAKAAIDRWGAHSAGSGPMGGRIALAVKIEDVLSRQLGLDWTCLFPTGWAAGYGAIKALLRPGDHVVLDSLAHNCLQHGAQASGARIHLFPHNDLDGLERRLARIRRDDPAASILVITEALFSMDSDTPDLARVVEIKARHGAHLLLDVAHDFGCLGPGGAGLMAEAAGSYEGVDYVIGSFSKTFASIGGFFASNDEGALRAVQAFSGSFTFSNYPIPAQLGAIRAAMDIVFSLEGNERRAAMLANVRRLRDGLVVQGMATLGRPSAMAIAVVGSEARARLAYREILVQGVIVNCIEFPAVRRGESRFRIQLSPDWRQAEIDRIAEAVGEGLRRADRLDGESAGQRLIRGKLALPAGE</sequence>
<dbReference type="InterPro" id="IPR004839">
    <property type="entry name" value="Aminotransferase_I/II_large"/>
</dbReference>
<feature type="domain" description="Aminotransferase class I/classII large" evidence="3">
    <location>
        <begin position="74"/>
        <end position="417"/>
    </location>
</feature>
<dbReference type="Gene3D" id="3.90.1150.10">
    <property type="entry name" value="Aspartate Aminotransferase, domain 1"/>
    <property type="match status" value="1"/>
</dbReference>
<dbReference type="InterPro" id="IPR050087">
    <property type="entry name" value="AON_synthase_class-II"/>
</dbReference>
<protein>
    <recommendedName>
        <fullName evidence="3">Aminotransferase class I/classII large domain-containing protein</fullName>
    </recommendedName>
</protein>
<organism evidence="4 5">
    <name type="scientific">Rubellimicrobium mesophilum DSM 19309</name>
    <dbReference type="NCBI Taxonomy" id="442562"/>
    <lineage>
        <taxon>Bacteria</taxon>
        <taxon>Pseudomonadati</taxon>
        <taxon>Pseudomonadota</taxon>
        <taxon>Alphaproteobacteria</taxon>
        <taxon>Rhodobacterales</taxon>
        <taxon>Roseobacteraceae</taxon>
        <taxon>Rubellimicrobium</taxon>
    </lineage>
</organism>
<evidence type="ECO:0000256" key="2">
    <source>
        <dbReference type="ARBA" id="ARBA00022679"/>
    </source>
</evidence>
<dbReference type="Proteomes" id="UP000019666">
    <property type="component" value="Unassembled WGS sequence"/>
</dbReference>
<dbReference type="SUPFAM" id="SSF53383">
    <property type="entry name" value="PLP-dependent transferases"/>
    <property type="match status" value="1"/>
</dbReference>
<dbReference type="STRING" id="442562.Rumeso_03041"/>
<accession>A0A017HNM8</accession>
<dbReference type="Pfam" id="PF00155">
    <property type="entry name" value="Aminotran_1_2"/>
    <property type="match status" value="1"/>
</dbReference>
<dbReference type="InterPro" id="IPR015424">
    <property type="entry name" value="PyrdxlP-dep_Trfase"/>
</dbReference>
<comment type="cofactor">
    <cofactor evidence="1">
        <name>pyridoxal 5'-phosphate</name>
        <dbReference type="ChEBI" id="CHEBI:597326"/>
    </cofactor>
</comment>
<dbReference type="GO" id="GO:0016740">
    <property type="term" value="F:transferase activity"/>
    <property type="evidence" value="ECO:0007669"/>
    <property type="project" value="UniProtKB-KW"/>
</dbReference>
<keyword evidence="5" id="KW-1185">Reference proteome</keyword>
<dbReference type="InterPro" id="IPR015421">
    <property type="entry name" value="PyrdxlP-dep_Trfase_major"/>
</dbReference>
<evidence type="ECO:0000313" key="5">
    <source>
        <dbReference type="Proteomes" id="UP000019666"/>
    </source>
</evidence>
<comment type="caution">
    <text evidence="4">The sequence shown here is derived from an EMBL/GenBank/DDBJ whole genome shotgun (WGS) entry which is preliminary data.</text>
</comment>
<dbReference type="Gene3D" id="3.40.640.10">
    <property type="entry name" value="Type I PLP-dependent aspartate aminotransferase-like (Major domain)"/>
    <property type="match status" value="1"/>
</dbReference>
<gene>
    <name evidence="4" type="ORF">Rumeso_03041</name>
</gene>
<dbReference type="InterPro" id="IPR015422">
    <property type="entry name" value="PyrdxlP-dep_Trfase_small"/>
</dbReference>
<dbReference type="HOGENOM" id="CLU_015846_11_3_5"/>
<proteinExistence type="predicted"/>
<evidence type="ECO:0000313" key="4">
    <source>
        <dbReference type="EMBL" id="EYD75394.1"/>
    </source>
</evidence>
<dbReference type="PANTHER" id="PTHR13693:SF3">
    <property type="entry name" value="LD36009P"/>
    <property type="match status" value="1"/>
</dbReference>
<dbReference type="EMBL" id="AOSK01000083">
    <property type="protein sequence ID" value="EYD75394.1"/>
    <property type="molecule type" value="Genomic_DNA"/>
</dbReference>
<evidence type="ECO:0000259" key="3">
    <source>
        <dbReference type="Pfam" id="PF00155"/>
    </source>
</evidence>
<dbReference type="AlphaFoldDB" id="A0A017HNM8"/>
<reference evidence="4 5" key="1">
    <citation type="submission" date="2013-02" db="EMBL/GenBank/DDBJ databases">
        <authorList>
            <person name="Fiebig A."/>
            <person name="Goeker M."/>
            <person name="Klenk H.-P.P."/>
        </authorList>
    </citation>
    <scope>NUCLEOTIDE SEQUENCE [LARGE SCALE GENOMIC DNA]</scope>
    <source>
        <strain evidence="4 5">DSM 19309</strain>
    </source>
</reference>
<dbReference type="RefSeq" id="WP_051521454.1">
    <property type="nucleotide sequence ID" value="NZ_KK088598.1"/>
</dbReference>
<dbReference type="PANTHER" id="PTHR13693">
    <property type="entry name" value="CLASS II AMINOTRANSFERASE/8-AMINO-7-OXONONANOATE SYNTHASE"/>
    <property type="match status" value="1"/>
</dbReference>
<keyword evidence="2" id="KW-0808">Transferase</keyword>
<evidence type="ECO:0000256" key="1">
    <source>
        <dbReference type="ARBA" id="ARBA00001933"/>
    </source>
</evidence>
<name>A0A017HNM8_9RHOB</name>